<keyword evidence="1" id="KW-0732">Signal</keyword>
<feature type="domain" description="TonB C-terminal" evidence="2">
    <location>
        <begin position="69"/>
        <end position="136"/>
    </location>
</feature>
<feature type="chain" id="PRO_5045262056" evidence="1">
    <location>
        <begin position="20"/>
        <end position="137"/>
    </location>
</feature>
<dbReference type="SUPFAM" id="SSF74653">
    <property type="entry name" value="TolA/TonB C-terminal domain"/>
    <property type="match status" value="1"/>
</dbReference>
<dbReference type="Gene3D" id="3.30.1150.10">
    <property type="match status" value="1"/>
</dbReference>
<evidence type="ECO:0000256" key="1">
    <source>
        <dbReference type="SAM" id="SignalP"/>
    </source>
</evidence>
<dbReference type="Pfam" id="PF03544">
    <property type="entry name" value="TonB_C"/>
    <property type="match status" value="1"/>
</dbReference>
<gene>
    <name evidence="3" type="ORF">ACFS1K_07195</name>
</gene>
<evidence type="ECO:0000259" key="2">
    <source>
        <dbReference type="Pfam" id="PF03544"/>
    </source>
</evidence>
<dbReference type="RefSeq" id="WP_251807353.1">
    <property type="nucleotide sequence ID" value="NZ_CP166679.1"/>
</dbReference>
<organism evidence="3 4">
    <name type="scientific">Arenibacter antarcticus</name>
    <dbReference type="NCBI Taxonomy" id="2040469"/>
    <lineage>
        <taxon>Bacteria</taxon>
        <taxon>Pseudomonadati</taxon>
        <taxon>Bacteroidota</taxon>
        <taxon>Flavobacteriia</taxon>
        <taxon>Flavobacteriales</taxon>
        <taxon>Flavobacteriaceae</taxon>
        <taxon>Arenibacter</taxon>
    </lineage>
</organism>
<proteinExistence type="predicted"/>
<accession>A0ABW5VF35</accession>
<keyword evidence="4" id="KW-1185">Reference proteome</keyword>
<sequence>MYLKPIALFLLLFTVITEAYSQTDLALNDTIIYDSVDQNPILISDSKYIELENIQEFINANLIYPDTELDCQGKVFISIIIEKDGTVGFKKFDRHLCTPFDEKSMEVVDLMKRWIPGKMNGISVRTRIKLPITWRLE</sequence>
<reference evidence="4" key="1">
    <citation type="journal article" date="2019" name="Int. J. Syst. Evol. Microbiol.">
        <title>The Global Catalogue of Microorganisms (GCM) 10K type strain sequencing project: providing services to taxonomists for standard genome sequencing and annotation.</title>
        <authorList>
            <consortium name="The Broad Institute Genomics Platform"/>
            <consortium name="The Broad Institute Genome Sequencing Center for Infectious Disease"/>
            <person name="Wu L."/>
            <person name="Ma J."/>
        </authorList>
    </citation>
    <scope>NUCLEOTIDE SEQUENCE [LARGE SCALE GENOMIC DNA]</scope>
    <source>
        <strain evidence="4">KCTC 52924</strain>
    </source>
</reference>
<comment type="caution">
    <text evidence="3">The sequence shown here is derived from an EMBL/GenBank/DDBJ whole genome shotgun (WGS) entry which is preliminary data.</text>
</comment>
<dbReference type="InterPro" id="IPR037682">
    <property type="entry name" value="TonB_C"/>
</dbReference>
<evidence type="ECO:0000313" key="3">
    <source>
        <dbReference type="EMBL" id="MFD2789539.1"/>
    </source>
</evidence>
<evidence type="ECO:0000313" key="4">
    <source>
        <dbReference type="Proteomes" id="UP001597532"/>
    </source>
</evidence>
<dbReference type="Proteomes" id="UP001597532">
    <property type="component" value="Unassembled WGS sequence"/>
</dbReference>
<dbReference type="EMBL" id="JBHUOK010000025">
    <property type="protein sequence ID" value="MFD2789539.1"/>
    <property type="molecule type" value="Genomic_DNA"/>
</dbReference>
<feature type="signal peptide" evidence="1">
    <location>
        <begin position="1"/>
        <end position="19"/>
    </location>
</feature>
<name>A0ABW5VF35_9FLAO</name>
<protein>
    <submittedName>
        <fullName evidence="3">Energy transducer TonB</fullName>
    </submittedName>
</protein>